<name>A0AAD7NWD7_9AGAR</name>
<dbReference type="EMBL" id="JARJLG010000008">
    <property type="protein sequence ID" value="KAJ7778627.1"/>
    <property type="molecule type" value="Genomic_DNA"/>
</dbReference>
<dbReference type="GO" id="GO:0045254">
    <property type="term" value="C:pyruvate dehydrogenase complex"/>
    <property type="evidence" value="ECO:0007669"/>
    <property type="project" value="InterPro"/>
</dbReference>
<proteinExistence type="predicted"/>
<dbReference type="InterPro" id="IPR000089">
    <property type="entry name" value="Biotin_lipoyl"/>
</dbReference>
<protein>
    <submittedName>
        <fullName evidence="2">Single hybrid motif-containing protein</fullName>
    </submittedName>
</protein>
<organism evidence="2 3">
    <name type="scientific">Mycena maculata</name>
    <dbReference type="NCBI Taxonomy" id="230809"/>
    <lineage>
        <taxon>Eukaryota</taxon>
        <taxon>Fungi</taxon>
        <taxon>Dikarya</taxon>
        <taxon>Basidiomycota</taxon>
        <taxon>Agaricomycotina</taxon>
        <taxon>Agaricomycetes</taxon>
        <taxon>Agaricomycetidae</taxon>
        <taxon>Agaricales</taxon>
        <taxon>Marasmiineae</taxon>
        <taxon>Mycenaceae</taxon>
        <taxon>Mycena</taxon>
    </lineage>
</organism>
<gene>
    <name evidence="2" type="ORF">DFH07DRAFT_1056055</name>
</gene>
<dbReference type="InterPro" id="IPR011053">
    <property type="entry name" value="Single_hybrid_motif"/>
</dbReference>
<dbReference type="CDD" id="cd06849">
    <property type="entry name" value="lipoyl_domain"/>
    <property type="match status" value="1"/>
</dbReference>
<dbReference type="GO" id="GO:0004742">
    <property type="term" value="F:dihydrolipoyllysine-residue acetyltransferase activity"/>
    <property type="evidence" value="ECO:0007669"/>
    <property type="project" value="TreeGrafter"/>
</dbReference>
<evidence type="ECO:0000313" key="3">
    <source>
        <dbReference type="Proteomes" id="UP001215280"/>
    </source>
</evidence>
<dbReference type="AlphaFoldDB" id="A0AAD7NWD7"/>
<sequence length="188" mass="20449">MSPFMTEGTIRHWAKKEGDTFRAGDVLLQIESDCITIDIEAENPGVIGKILLPEGSTNVPVEQVIALVAKTPQELANMPQSPVQMRPPTPVVSVFQHHRAYPHSPNRAAAGLEHPRSPMMTSVHRTASVFESLTHDPVHSGGVAAAVRGIAMDHTGLQHHTPVAPEVQDRETEEDDQVFPIAFASNFS</sequence>
<keyword evidence="3" id="KW-1185">Reference proteome</keyword>
<dbReference type="Proteomes" id="UP001215280">
    <property type="component" value="Unassembled WGS sequence"/>
</dbReference>
<dbReference type="PANTHER" id="PTHR23151">
    <property type="entry name" value="DIHYDROLIPOAMIDE ACETYL/SUCCINYL-TRANSFERASE-RELATED"/>
    <property type="match status" value="1"/>
</dbReference>
<evidence type="ECO:0000259" key="1">
    <source>
        <dbReference type="PROSITE" id="PS50968"/>
    </source>
</evidence>
<dbReference type="SUPFAM" id="SSF51230">
    <property type="entry name" value="Single hybrid motif"/>
    <property type="match status" value="1"/>
</dbReference>
<evidence type="ECO:0000313" key="2">
    <source>
        <dbReference type="EMBL" id="KAJ7778627.1"/>
    </source>
</evidence>
<dbReference type="InterPro" id="IPR045257">
    <property type="entry name" value="E2/Pdx1"/>
</dbReference>
<comment type="caution">
    <text evidence="2">The sequence shown here is derived from an EMBL/GenBank/DDBJ whole genome shotgun (WGS) entry which is preliminary data.</text>
</comment>
<dbReference type="GO" id="GO:0006086">
    <property type="term" value="P:pyruvate decarboxylation to acetyl-CoA"/>
    <property type="evidence" value="ECO:0007669"/>
    <property type="project" value="InterPro"/>
</dbReference>
<dbReference type="Gene3D" id="2.40.50.100">
    <property type="match status" value="1"/>
</dbReference>
<dbReference type="PROSITE" id="PS50968">
    <property type="entry name" value="BIOTINYL_LIPOYL"/>
    <property type="match status" value="1"/>
</dbReference>
<accession>A0AAD7NWD7</accession>
<feature type="domain" description="Lipoyl-binding" evidence="1">
    <location>
        <begin position="1"/>
        <end position="69"/>
    </location>
</feature>
<dbReference type="Pfam" id="PF00364">
    <property type="entry name" value="Biotin_lipoyl"/>
    <property type="match status" value="1"/>
</dbReference>
<reference evidence="2" key="1">
    <citation type="submission" date="2023-03" db="EMBL/GenBank/DDBJ databases">
        <title>Massive genome expansion in bonnet fungi (Mycena s.s.) driven by repeated elements and novel gene families across ecological guilds.</title>
        <authorList>
            <consortium name="Lawrence Berkeley National Laboratory"/>
            <person name="Harder C.B."/>
            <person name="Miyauchi S."/>
            <person name="Viragh M."/>
            <person name="Kuo A."/>
            <person name="Thoen E."/>
            <person name="Andreopoulos B."/>
            <person name="Lu D."/>
            <person name="Skrede I."/>
            <person name="Drula E."/>
            <person name="Henrissat B."/>
            <person name="Morin E."/>
            <person name="Kohler A."/>
            <person name="Barry K."/>
            <person name="LaButti K."/>
            <person name="Morin E."/>
            <person name="Salamov A."/>
            <person name="Lipzen A."/>
            <person name="Mereny Z."/>
            <person name="Hegedus B."/>
            <person name="Baldrian P."/>
            <person name="Stursova M."/>
            <person name="Weitz H."/>
            <person name="Taylor A."/>
            <person name="Grigoriev I.V."/>
            <person name="Nagy L.G."/>
            <person name="Martin F."/>
            <person name="Kauserud H."/>
        </authorList>
    </citation>
    <scope>NUCLEOTIDE SEQUENCE</scope>
    <source>
        <strain evidence="2">CBHHK188m</strain>
    </source>
</reference>
<dbReference type="PANTHER" id="PTHR23151:SF82">
    <property type="entry name" value="PYRUVATE DEHYDROGENASE COMPLEX PROTEIN X COMPONENT, MITOCHONDRIAL"/>
    <property type="match status" value="1"/>
</dbReference>